<organism evidence="2 3">
    <name type="scientific">Elysia crispata</name>
    <name type="common">lettuce slug</name>
    <dbReference type="NCBI Taxonomy" id="231223"/>
    <lineage>
        <taxon>Eukaryota</taxon>
        <taxon>Metazoa</taxon>
        <taxon>Spiralia</taxon>
        <taxon>Lophotrochozoa</taxon>
        <taxon>Mollusca</taxon>
        <taxon>Gastropoda</taxon>
        <taxon>Heterobranchia</taxon>
        <taxon>Euthyneura</taxon>
        <taxon>Panpulmonata</taxon>
        <taxon>Sacoglossa</taxon>
        <taxon>Placobranchoidea</taxon>
        <taxon>Plakobranchidae</taxon>
        <taxon>Elysia</taxon>
    </lineage>
</organism>
<evidence type="ECO:0000256" key="1">
    <source>
        <dbReference type="SAM" id="MobiDB-lite"/>
    </source>
</evidence>
<dbReference type="PANTHER" id="PTHR47027">
    <property type="entry name" value="REVERSE TRANSCRIPTASE DOMAIN-CONTAINING PROTEIN"/>
    <property type="match status" value="1"/>
</dbReference>
<dbReference type="InterPro" id="IPR036691">
    <property type="entry name" value="Endo/exonu/phosph_ase_sf"/>
</dbReference>
<accession>A0AAE1D479</accession>
<comment type="caution">
    <text evidence="2">The sequence shown here is derived from an EMBL/GenBank/DDBJ whole genome shotgun (WGS) entry which is preliminary data.</text>
</comment>
<dbReference type="PANTHER" id="PTHR47027:SF8">
    <property type="entry name" value="RIBONUCLEASE H"/>
    <property type="match status" value="1"/>
</dbReference>
<evidence type="ECO:0000313" key="2">
    <source>
        <dbReference type="EMBL" id="KAK3756749.1"/>
    </source>
</evidence>
<dbReference type="Gene3D" id="3.60.10.10">
    <property type="entry name" value="Endonuclease/exonuclease/phosphatase"/>
    <property type="match status" value="1"/>
</dbReference>
<evidence type="ECO:0000313" key="3">
    <source>
        <dbReference type="Proteomes" id="UP001283361"/>
    </source>
</evidence>
<name>A0AAE1D479_9GAST</name>
<proteinExistence type="predicted"/>
<sequence>MLVDFCIENRLAIGNSFFKHHPRRLFTWTSPDGKTKNQIDYILVKKRWKSSIQQTKTYPGTDCGTDHELLVSTIKIKLRKIKKPEPPVRFDLTKIPEEYRIEIKNKFGILMAVEEEMGPDELATHAQQILLTTAKNRIPKRKAKRQPWISNTTFELIEERRNLKAGGITQDKILYKEKSREIKYSLKKDKKQYIEDQCKEMEEMHAQHKDHKLFKHARLMTTVLKPAPKAIKDKTGKVLTENIEILGRWREYCSEMYKAEQTPDTTITDMETEPEPLIDEVRLLENLYKDQEAAVRIDGETSEWFSVGKGVRQGCILSPYLFNVYAENIMRRVRHDPQRYRDPDNKDFDFFSSLNVGGRKYPELRARERDIGRTSARKKGKGSPKKKMEPRHHGKDEDHTSWTHCPGSNGLQGGCHRRKVPQGTCYLTTTYMPLQDNLDHLE</sequence>
<feature type="region of interest" description="Disordered" evidence="1">
    <location>
        <begin position="365"/>
        <end position="404"/>
    </location>
</feature>
<keyword evidence="3" id="KW-1185">Reference proteome</keyword>
<dbReference type="EMBL" id="JAWDGP010005477">
    <property type="protein sequence ID" value="KAK3756749.1"/>
    <property type="molecule type" value="Genomic_DNA"/>
</dbReference>
<gene>
    <name evidence="2" type="ORF">RRG08_018471</name>
</gene>
<evidence type="ECO:0008006" key="4">
    <source>
        <dbReference type="Google" id="ProtNLM"/>
    </source>
</evidence>
<reference evidence="2" key="1">
    <citation type="journal article" date="2023" name="G3 (Bethesda)">
        <title>A reference genome for the long-term kleptoplast-retaining sea slug Elysia crispata morphotype clarki.</title>
        <authorList>
            <person name="Eastman K.E."/>
            <person name="Pendleton A.L."/>
            <person name="Shaikh M.A."/>
            <person name="Suttiyut T."/>
            <person name="Ogas R."/>
            <person name="Tomko P."/>
            <person name="Gavelis G."/>
            <person name="Widhalm J.R."/>
            <person name="Wisecaver J.H."/>
        </authorList>
    </citation>
    <scope>NUCLEOTIDE SEQUENCE</scope>
    <source>
        <strain evidence="2">ECLA1</strain>
    </source>
</reference>
<dbReference type="AlphaFoldDB" id="A0AAE1D479"/>
<dbReference type="Proteomes" id="UP001283361">
    <property type="component" value="Unassembled WGS sequence"/>
</dbReference>
<dbReference type="SUPFAM" id="SSF56219">
    <property type="entry name" value="DNase I-like"/>
    <property type="match status" value="1"/>
</dbReference>
<feature type="compositionally biased region" description="Basic residues" evidence="1">
    <location>
        <begin position="375"/>
        <end position="393"/>
    </location>
</feature>
<protein>
    <recommendedName>
        <fullName evidence="4">Reverse transcriptase domain-containing protein</fullName>
    </recommendedName>
</protein>